<dbReference type="AlphaFoldDB" id="A0A0A1UFI7"/>
<dbReference type="VEuPathDB" id="AmoebaDB:EIN_370960"/>
<dbReference type="GeneID" id="14891795"/>
<gene>
    <name evidence="10" type="ORF">EIN_370960</name>
</gene>
<dbReference type="PANTHER" id="PTHR43066:SF1">
    <property type="entry name" value="RHOMBOID PROTEIN 2"/>
    <property type="match status" value="1"/>
</dbReference>
<dbReference type="OMA" id="HANILHI"/>
<feature type="transmembrane region" description="Helical" evidence="8">
    <location>
        <begin position="174"/>
        <end position="196"/>
    </location>
</feature>
<accession>A0A0A1UFI7</accession>
<dbReference type="GO" id="GO:0016020">
    <property type="term" value="C:membrane"/>
    <property type="evidence" value="ECO:0007669"/>
    <property type="project" value="UniProtKB-SubCell"/>
</dbReference>
<evidence type="ECO:0000256" key="1">
    <source>
        <dbReference type="ARBA" id="ARBA00004141"/>
    </source>
</evidence>
<keyword evidence="7 8" id="KW-0472">Membrane</keyword>
<keyword evidence="3" id="KW-0645">Protease</keyword>
<dbReference type="EMBL" id="KB206332">
    <property type="protein sequence ID" value="ELP92694.1"/>
    <property type="molecule type" value="Genomic_DNA"/>
</dbReference>
<evidence type="ECO:0000256" key="3">
    <source>
        <dbReference type="ARBA" id="ARBA00022670"/>
    </source>
</evidence>
<keyword evidence="6 8" id="KW-1133">Transmembrane helix</keyword>
<protein>
    <submittedName>
        <fullName evidence="10">Rhomboid protein, putative</fullName>
    </submittedName>
</protein>
<dbReference type="InterPro" id="IPR022764">
    <property type="entry name" value="Peptidase_S54_rhomboid_dom"/>
</dbReference>
<keyword evidence="4 8" id="KW-0812">Transmembrane</keyword>
<dbReference type="RefSeq" id="XP_004259465.1">
    <property type="nucleotide sequence ID" value="XM_004259417.1"/>
</dbReference>
<evidence type="ECO:0000256" key="7">
    <source>
        <dbReference type="ARBA" id="ARBA00023136"/>
    </source>
</evidence>
<feature type="transmembrane region" description="Helical" evidence="8">
    <location>
        <begin position="151"/>
        <end position="168"/>
    </location>
</feature>
<keyword evidence="11" id="KW-1185">Reference proteome</keyword>
<reference evidence="10 11" key="1">
    <citation type="submission" date="2012-10" db="EMBL/GenBank/DDBJ databases">
        <authorList>
            <person name="Zafar N."/>
            <person name="Inman J."/>
            <person name="Hall N."/>
            <person name="Lorenzi H."/>
            <person name="Caler E."/>
        </authorList>
    </citation>
    <scope>NUCLEOTIDE SEQUENCE [LARGE SCALE GENOMIC DNA]</scope>
    <source>
        <strain evidence="10 11">IP1</strain>
    </source>
</reference>
<organism evidence="10 11">
    <name type="scientific">Entamoeba invadens IP1</name>
    <dbReference type="NCBI Taxonomy" id="370355"/>
    <lineage>
        <taxon>Eukaryota</taxon>
        <taxon>Amoebozoa</taxon>
        <taxon>Evosea</taxon>
        <taxon>Archamoebae</taxon>
        <taxon>Mastigamoebida</taxon>
        <taxon>Entamoebidae</taxon>
        <taxon>Entamoeba</taxon>
    </lineage>
</organism>
<keyword evidence="5" id="KW-0378">Hydrolase</keyword>
<feature type="transmembrane region" description="Helical" evidence="8">
    <location>
        <begin position="127"/>
        <end position="144"/>
    </location>
</feature>
<proteinExistence type="inferred from homology"/>
<comment type="similarity">
    <text evidence="2">Belongs to the peptidase S54 family.</text>
</comment>
<feature type="domain" description="Peptidase S54 rhomboid" evidence="9">
    <location>
        <begin position="59"/>
        <end position="190"/>
    </location>
</feature>
<dbReference type="OrthoDB" id="10257275at2759"/>
<dbReference type="Proteomes" id="UP000014680">
    <property type="component" value="Unassembled WGS sequence"/>
</dbReference>
<sequence length="248" mass="27891">MSFISYESVSAFCKDFFSKISMFTTVLLSIIVCVFLSGGSQFLRSFSTIVTLKDFSSGVVGMFTHSFVHANILHIVMNSMALFGFGCTVEYRIGTVKFIVLFIVSLVFNPVFILSAASIGLIYNTDVVGMSGFLFTLMVVEYYKEDGYIDIIYSITINIVIYIIGILFQMPVSLAGHFSGILVGFLYTRGFLDFLFDNRVIDFIEKKMELALGCLVLFKPAQHIEKKSHVEILHTIKSDIKNMFVCLF</sequence>
<evidence type="ECO:0000256" key="2">
    <source>
        <dbReference type="ARBA" id="ARBA00009045"/>
    </source>
</evidence>
<feature type="transmembrane region" description="Helical" evidence="8">
    <location>
        <begin position="98"/>
        <end position="121"/>
    </location>
</feature>
<dbReference type="Pfam" id="PF01694">
    <property type="entry name" value="Rhomboid"/>
    <property type="match status" value="1"/>
</dbReference>
<evidence type="ECO:0000256" key="6">
    <source>
        <dbReference type="ARBA" id="ARBA00022989"/>
    </source>
</evidence>
<evidence type="ECO:0000313" key="10">
    <source>
        <dbReference type="EMBL" id="ELP92694.1"/>
    </source>
</evidence>
<dbReference type="GO" id="GO:0004252">
    <property type="term" value="F:serine-type endopeptidase activity"/>
    <property type="evidence" value="ECO:0007669"/>
    <property type="project" value="InterPro"/>
</dbReference>
<evidence type="ECO:0000259" key="9">
    <source>
        <dbReference type="Pfam" id="PF01694"/>
    </source>
</evidence>
<dbReference type="KEGG" id="eiv:EIN_370960"/>
<dbReference type="InterPro" id="IPR035952">
    <property type="entry name" value="Rhomboid-like_sf"/>
</dbReference>
<feature type="transmembrane region" description="Helical" evidence="8">
    <location>
        <begin position="63"/>
        <end position="86"/>
    </location>
</feature>
<dbReference type="GO" id="GO:0006508">
    <property type="term" value="P:proteolysis"/>
    <property type="evidence" value="ECO:0007669"/>
    <property type="project" value="UniProtKB-KW"/>
</dbReference>
<dbReference type="Gene3D" id="1.20.1540.10">
    <property type="entry name" value="Rhomboid-like"/>
    <property type="match status" value="1"/>
</dbReference>
<evidence type="ECO:0000256" key="8">
    <source>
        <dbReference type="SAM" id="Phobius"/>
    </source>
</evidence>
<evidence type="ECO:0000256" key="5">
    <source>
        <dbReference type="ARBA" id="ARBA00022801"/>
    </source>
</evidence>
<evidence type="ECO:0000256" key="4">
    <source>
        <dbReference type="ARBA" id="ARBA00022692"/>
    </source>
</evidence>
<name>A0A0A1UFI7_ENTIV</name>
<evidence type="ECO:0000313" key="11">
    <source>
        <dbReference type="Proteomes" id="UP000014680"/>
    </source>
</evidence>
<comment type="subcellular location">
    <subcellularLocation>
        <location evidence="1">Membrane</location>
        <topology evidence="1">Multi-pass membrane protein</topology>
    </subcellularLocation>
</comment>
<feature type="transmembrane region" description="Helical" evidence="8">
    <location>
        <begin position="20"/>
        <end position="43"/>
    </location>
</feature>
<dbReference type="PANTHER" id="PTHR43066">
    <property type="entry name" value="RHOMBOID-RELATED PROTEIN"/>
    <property type="match status" value="1"/>
</dbReference>
<dbReference type="SUPFAM" id="SSF144091">
    <property type="entry name" value="Rhomboid-like"/>
    <property type="match status" value="1"/>
</dbReference>